<dbReference type="SMART" id="SM00316">
    <property type="entry name" value="S1"/>
    <property type="match status" value="3"/>
</dbReference>
<evidence type="ECO:0000313" key="4">
    <source>
        <dbReference type="Proteomes" id="UP000637643"/>
    </source>
</evidence>
<feature type="domain" description="S1 motif" evidence="2">
    <location>
        <begin position="6"/>
        <end position="66"/>
    </location>
</feature>
<dbReference type="InterPro" id="IPR048588">
    <property type="entry name" value="CvfB_S1_2nd"/>
</dbReference>
<comment type="caution">
    <text evidence="3">The sequence shown here is derived from an EMBL/GenBank/DDBJ whole genome shotgun (WGS) entry which is preliminary data.</text>
</comment>
<proteinExistence type="inferred from homology"/>
<dbReference type="Pfam" id="PF17783">
    <property type="entry name" value="WHD_CvfB"/>
    <property type="match status" value="1"/>
</dbReference>
<dbReference type="Proteomes" id="UP000637643">
    <property type="component" value="Unassembled WGS sequence"/>
</dbReference>
<dbReference type="Pfam" id="PF21191">
    <property type="entry name" value="CvfB_1st"/>
    <property type="match status" value="1"/>
</dbReference>
<comment type="similarity">
    <text evidence="1">Belongs to the CvfB family.</text>
</comment>
<accession>A0A917FWD9</accession>
<keyword evidence="4" id="KW-1185">Reference proteome</keyword>
<reference evidence="3" key="2">
    <citation type="submission" date="2020-09" db="EMBL/GenBank/DDBJ databases">
        <authorList>
            <person name="Sun Q."/>
            <person name="Zhou Y."/>
        </authorList>
    </citation>
    <scope>NUCLEOTIDE SEQUENCE</scope>
    <source>
        <strain evidence="3">CGMCC 1.16134</strain>
    </source>
</reference>
<dbReference type="InterPro" id="IPR039566">
    <property type="entry name" value="CvfB_S1_st"/>
</dbReference>
<dbReference type="InterPro" id="IPR003029">
    <property type="entry name" value="S1_domain"/>
</dbReference>
<dbReference type="Pfam" id="PF13509">
    <property type="entry name" value="S1_2"/>
    <property type="match status" value="1"/>
</dbReference>
<dbReference type="PANTHER" id="PTHR37296:SF1">
    <property type="entry name" value="CONSERVED VIRULENCE FACTOR B"/>
    <property type="match status" value="1"/>
</dbReference>
<organism evidence="3 4">
    <name type="scientific">Paenibacillus albidus</name>
    <dbReference type="NCBI Taxonomy" id="2041023"/>
    <lineage>
        <taxon>Bacteria</taxon>
        <taxon>Bacillati</taxon>
        <taxon>Bacillota</taxon>
        <taxon>Bacilli</taxon>
        <taxon>Bacillales</taxon>
        <taxon>Paenibacillaceae</taxon>
        <taxon>Paenibacillus</taxon>
    </lineage>
</organism>
<dbReference type="InterPro" id="IPR036388">
    <property type="entry name" value="WH-like_DNA-bd_sf"/>
</dbReference>
<dbReference type="Gene3D" id="1.10.10.10">
    <property type="entry name" value="Winged helix-like DNA-binding domain superfamily/Winged helix DNA-binding domain"/>
    <property type="match status" value="1"/>
</dbReference>
<name>A0A917FWD9_9BACL</name>
<dbReference type="InterPro" id="IPR048587">
    <property type="entry name" value="CvfB_S1_3rd"/>
</dbReference>
<feature type="domain" description="S1 motif" evidence="2">
    <location>
        <begin position="155"/>
        <end position="222"/>
    </location>
</feature>
<evidence type="ECO:0000256" key="1">
    <source>
        <dbReference type="PIRNR" id="PIRNR012524"/>
    </source>
</evidence>
<dbReference type="GO" id="GO:0003676">
    <property type="term" value="F:nucleic acid binding"/>
    <property type="evidence" value="ECO:0007669"/>
    <property type="project" value="InterPro"/>
</dbReference>
<dbReference type="InterPro" id="IPR012340">
    <property type="entry name" value="NA-bd_OB-fold"/>
</dbReference>
<reference evidence="3" key="1">
    <citation type="journal article" date="2014" name="Int. J. Syst. Evol. Microbiol.">
        <title>Complete genome sequence of Corynebacterium casei LMG S-19264T (=DSM 44701T), isolated from a smear-ripened cheese.</title>
        <authorList>
            <consortium name="US DOE Joint Genome Institute (JGI-PGF)"/>
            <person name="Walter F."/>
            <person name="Albersmeier A."/>
            <person name="Kalinowski J."/>
            <person name="Ruckert C."/>
        </authorList>
    </citation>
    <scope>NUCLEOTIDE SEQUENCE</scope>
    <source>
        <strain evidence="3">CGMCC 1.16134</strain>
    </source>
</reference>
<evidence type="ECO:0000313" key="3">
    <source>
        <dbReference type="EMBL" id="GGG09385.1"/>
    </source>
</evidence>
<dbReference type="PIRSF" id="PIRSF012524">
    <property type="entry name" value="YitL_S1"/>
    <property type="match status" value="1"/>
</dbReference>
<dbReference type="PROSITE" id="PS50126">
    <property type="entry name" value="S1"/>
    <property type="match status" value="2"/>
</dbReference>
<gene>
    <name evidence="3" type="primary">yitL</name>
    <name evidence="3" type="ORF">GCM10010912_62370</name>
</gene>
<evidence type="ECO:0000259" key="2">
    <source>
        <dbReference type="PROSITE" id="PS50126"/>
    </source>
</evidence>
<dbReference type="AlphaFoldDB" id="A0A917FWD9"/>
<dbReference type="Gene3D" id="2.40.50.140">
    <property type="entry name" value="Nucleic acid-binding proteins"/>
    <property type="match status" value="3"/>
</dbReference>
<dbReference type="SUPFAM" id="SSF50249">
    <property type="entry name" value="Nucleic acid-binding proteins"/>
    <property type="match status" value="1"/>
</dbReference>
<sequence>MSLIAGTVVTLDVVREVSPYGFFLSAGDQDVMLHYTELTEKKIKPGDKVEVFIFFDTEDRLAATMKKPYLTLGEMALLEVADIHPRLGCFLEMGLGRQLLLPIRELPELMELKPQVGDKVFVIMEHDKQGRLRAKLAGEQELAPLAIPAPSSWMGQAVTARVYKPLQMGTFVLVDAGVLGFGIIGMVHSSERNRLLRLGEQFEARVTHIREDGRVNLSMSHRKEVGRDVDSAALLDFLNERPGGGMPYSDATPPEIIKQRFGISKSAFKRALGKLLKEGLVTQKENWTYLARPEGEVPADGHEGESRD</sequence>
<dbReference type="RefSeq" id="WP_189031712.1">
    <property type="nucleotide sequence ID" value="NZ_BMKR01000047.1"/>
</dbReference>
<dbReference type="PANTHER" id="PTHR37296">
    <property type="entry name" value="CONSERVED VIRULENCE FACTOR B"/>
    <property type="match status" value="1"/>
</dbReference>
<dbReference type="EMBL" id="BMKR01000047">
    <property type="protein sequence ID" value="GGG09385.1"/>
    <property type="molecule type" value="Genomic_DNA"/>
</dbReference>
<dbReference type="Pfam" id="PF21543">
    <property type="entry name" value="CvfB_2nd"/>
    <property type="match status" value="1"/>
</dbReference>
<protein>
    <recommendedName>
        <fullName evidence="2">S1 motif domain-containing protein</fullName>
    </recommendedName>
</protein>
<dbReference type="InterPro" id="IPR040764">
    <property type="entry name" value="CvfB_WH"/>
</dbReference>
<dbReference type="InterPro" id="IPR014464">
    <property type="entry name" value="CvfB_fam"/>
</dbReference>